<keyword evidence="3" id="KW-1185">Reference proteome</keyword>
<feature type="compositionally biased region" description="Polar residues" evidence="1">
    <location>
        <begin position="62"/>
        <end position="89"/>
    </location>
</feature>
<proteinExistence type="predicted"/>
<sequence>MTDNYCVKSSLFSHPDRGNYMAPKSADSKPLPISDTLQDLAVLRAANIDLASVLGASYPDASINTMGSTNANVDPESQTSETPGGQPANSKKDSQVEQSFEYAHEVRAAIRMFRRGDVDNQGTRVDGVRDELEEILDGLPSK</sequence>
<dbReference type="OrthoDB" id="3227556at2759"/>
<protein>
    <submittedName>
        <fullName evidence="2">Uncharacterized protein</fullName>
    </submittedName>
</protein>
<organism evidence="2 3">
    <name type="scientific">Pyrrhoderma noxium</name>
    <dbReference type="NCBI Taxonomy" id="2282107"/>
    <lineage>
        <taxon>Eukaryota</taxon>
        <taxon>Fungi</taxon>
        <taxon>Dikarya</taxon>
        <taxon>Basidiomycota</taxon>
        <taxon>Agaricomycotina</taxon>
        <taxon>Agaricomycetes</taxon>
        <taxon>Hymenochaetales</taxon>
        <taxon>Hymenochaetaceae</taxon>
        <taxon>Pyrrhoderma</taxon>
    </lineage>
</organism>
<accession>A0A286UHH8</accession>
<gene>
    <name evidence="2" type="ORF">PNOK_0575800</name>
</gene>
<comment type="caution">
    <text evidence="2">The sequence shown here is derived from an EMBL/GenBank/DDBJ whole genome shotgun (WGS) entry which is preliminary data.</text>
</comment>
<dbReference type="EMBL" id="NBII01000005">
    <property type="protein sequence ID" value="PAV18915.1"/>
    <property type="molecule type" value="Genomic_DNA"/>
</dbReference>
<feature type="region of interest" description="Disordered" evidence="1">
    <location>
        <begin position="61"/>
        <end position="100"/>
    </location>
</feature>
<dbReference type="InParanoid" id="A0A286UHH8"/>
<dbReference type="Proteomes" id="UP000217199">
    <property type="component" value="Unassembled WGS sequence"/>
</dbReference>
<name>A0A286UHH8_9AGAM</name>
<reference evidence="2 3" key="1">
    <citation type="journal article" date="2017" name="Mol. Ecol.">
        <title>Comparative and population genomic landscape of Phellinus noxius: A hypervariable fungus causing root rot in trees.</title>
        <authorList>
            <person name="Chung C.L."/>
            <person name="Lee T.J."/>
            <person name="Akiba M."/>
            <person name="Lee H.H."/>
            <person name="Kuo T.H."/>
            <person name="Liu D."/>
            <person name="Ke H.M."/>
            <person name="Yokoi T."/>
            <person name="Roa M.B."/>
            <person name="Lu M.J."/>
            <person name="Chang Y.Y."/>
            <person name="Ann P.J."/>
            <person name="Tsai J.N."/>
            <person name="Chen C.Y."/>
            <person name="Tzean S.S."/>
            <person name="Ota Y."/>
            <person name="Hattori T."/>
            <person name="Sahashi N."/>
            <person name="Liou R.F."/>
            <person name="Kikuchi T."/>
            <person name="Tsai I.J."/>
        </authorList>
    </citation>
    <scope>NUCLEOTIDE SEQUENCE [LARGE SCALE GENOMIC DNA]</scope>
    <source>
        <strain evidence="2 3">FFPRI411160</strain>
    </source>
</reference>
<evidence type="ECO:0000313" key="3">
    <source>
        <dbReference type="Proteomes" id="UP000217199"/>
    </source>
</evidence>
<evidence type="ECO:0000256" key="1">
    <source>
        <dbReference type="SAM" id="MobiDB-lite"/>
    </source>
</evidence>
<evidence type="ECO:0000313" key="2">
    <source>
        <dbReference type="EMBL" id="PAV18915.1"/>
    </source>
</evidence>
<dbReference type="AlphaFoldDB" id="A0A286UHH8"/>